<evidence type="ECO:0000313" key="2">
    <source>
        <dbReference type="EMBL" id="SMY22327.1"/>
    </source>
</evidence>
<dbReference type="AlphaFoldDB" id="A0A1Y6LCW3"/>
<keyword evidence="1" id="KW-0472">Membrane</keyword>
<keyword evidence="1" id="KW-0812">Transmembrane</keyword>
<protein>
    <submittedName>
        <fullName evidence="2">Uncharacterized protein</fullName>
    </submittedName>
</protein>
<organism evidence="2 3">
    <name type="scientific">Zymoseptoria tritici ST99CH_1A5</name>
    <dbReference type="NCBI Taxonomy" id="1276529"/>
    <lineage>
        <taxon>Eukaryota</taxon>
        <taxon>Fungi</taxon>
        <taxon>Dikarya</taxon>
        <taxon>Ascomycota</taxon>
        <taxon>Pezizomycotina</taxon>
        <taxon>Dothideomycetes</taxon>
        <taxon>Dothideomycetidae</taxon>
        <taxon>Mycosphaerellales</taxon>
        <taxon>Mycosphaerellaceae</taxon>
        <taxon>Zymoseptoria</taxon>
    </lineage>
</organism>
<proteinExistence type="predicted"/>
<feature type="transmembrane region" description="Helical" evidence="1">
    <location>
        <begin position="162"/>
        <end position="185"/>
    </location>
</feature>
<evidence type="ECO:0000313" key="3">
    <source>
        <dbReference type="Proteomes" id="UP000215453"/>
    </source>
</evidence>
<accession>A0A1Y6LCW3</accession>
<feature type="transmembrane region" description="Helical" evidence="1">
    <location>
        <begin position="21"/>
        <end position="42"/>
    </location>
</feature>
<sequence>MKLSARPPRPVWKRNLLDGRLQALAIIAIAISLTVFLARSAINGTESGSFQCAPDGSLLLPDQTVAPAWEAKYFFSITIAWGRFDLSTAKLIDIAWDIIVGRGGQLGLSLMAFRTIRRSMLSSLEHEPWHIPVLTRLVLDPVSFLGLWAAMKDRCRRGPRMLLNYGFLVVYILLFSTISSAMTGYRAVMSPYYPQDEGSALPLVDSKLTQIFTLELMNVTRKPSNGTCWVRTTPENGCFSKEFPNCVVPPVGECYASWLLYSDLYTQCTDLPRSEHGRWGGTYSTLPPPRDSPICGFLGPQPLGGRNHNGPIPETSGTCNTTRPSSSGGDETSISIGWTAYSNNTYYLTTTNLTHGDPSTTYNLPPQPPLLRTWNITDYNSPLSPGFTSPRFYNDTQTGQVWNSNWLRANVICQPEKTYQWGFSSLLLFTLLIYTIVYGVVLLLMVWDNAYSELVGQSGWTECVYRDILDLAGEIRSEVGGDDVVEDMDGEVLTKKMRTTTGKVRLKVKRDGKSIDEDQEAEFLDGRAEGGRFA</sequence>
<dbReference type="EMBL" id="LT882678">
    <property type="protein sequence ID" value="SMY22327.1"/>
    <property type="molecule type" value="Genomic_DNA"/>
</dbReference>
<dbReference type="Proteomes" id="UP000215453">
    <property type="component" value="Chromosome 3"/>
</dbReference>
<gene>
    <name evidence="2" type="ORF">ZT1A5_G3766</name>
</gene>
<reference evidence="2 3" key="1">
    <citation type="submission" date="2016-10" db="EMBL/GenBank/DDBJ databases">
        <authorList>
            <person name="Varghese N."/>
        </authorList>
    </citation>
    <scope>NUCLEOTIDE SEQUENCE [LARGE SCALE GENOMIC DNA]</scope>
</reference>
<evidence type="ECO:0000256" key="1">
    <source>
        <dbReference type="SAM" id="Phobius"/>
    </source>
</evidence>
<feature type="transmembrane region" description="Helical" evidence="1">
    <location>
        <begin position="421"/>
        <end position="447"/>
    </location>
</feature>
<keyword evidence="1" id="KW-1133">Transmembrane helix</keyword>
<name>A0A1Y6LCW3_ZYMTR</name>